<proteinExistence type="predicted"/>
<dbReference type="Proteomes" id="UP000828941">
    <property type="component" value="Chromosome 10"/>
</dbReference>
<protein>
    <submittedName>
        <fullName evidence="1">Uncharacterized protein</fullName>
    </submittedName>
</protein>
<organism evidence="1 2">
    <name type="scientific">Bauhinia variegata</name>
    <name type="common">Purple orchid tree</name>
    <name type="synonym">Phanera variegata</name>
    <dbReference type="NCBI Taxonomy" id="167791"/>
    <lineage>
        <taxon>Eukaryota</taxon>
        <taxon>Viridiplantae</taxon>
        <taxon>Streptophyta</taxon>
        <taxon>Embryophyta</taxon>
        <taxon>Tracheophyta</taxon>
        <taxon>Spermatophyta</taxon>
        <taxon>Magnoliopsida</taxon>
        <taxon>eudicotyledons</taxon>
        <taxon>Gunneridae</taxon>
        <taxon>Pentapetalae</taxon>
        <taxon>rosids</taxon>
        <taxon>fabids</taxon>
        <taxon>Fabales</taxon>
        <taxon>Fabaceae</taxon>
        <taxon>Cercidoideae</taxon>
        <taxon>Cercideae</taxon>
        <taxon>Bauhiniinae</taxon>
        <taxon>Bauhinia</taxon>
    </lineage>
</organism>
<keyword evidence="2" id="KW-1185">Reference proteome</keyword>
<evidence type="ECO:0000313" key="2">
    <source>
        <dbReference type="Proteomes" id="UP000828941"/>
    </source>
</evidence>
<evidence type="ECO:0000313" key="1">
    <source>
        <dbReference type="EMBL" id="KAI4317074.1"/>
    </source>
</evidence>
<comment type="caution">
    <text evidence="1">The sequence shown here is derived from an EMBL/GenBank/DDBJ whole genome shotgun (WGS) entry which is preliminary data.</text>
</comment>
<sequence length="91" mass="10451">MAKTVMYLRFRYPQLWSSATVNQLASNPTSHERSKHVDIDCHFIWQYVTSGFLKLVHVKNQHQLATYSQNPCLQPSSILSKLGVLSIFLSN</sequence>
<name>A0ACB9M0T7_BAUVA</name>
<dbReference type="EMBL" id="CM039435">
    <property type="protein sequence ID" value="KAI4317074.1"/>
    <property type="molecule type" value="Genomic_DNA"/>
</dbReference>
<gene>
    <name evidence="1" type="ORF">L6164_024984</name>
</gene>
<reference evidence="1 2" key="1">
    <citation type="journal article" date="2022" name="DNA Res.">
        <title>Chromosomal-level genome assembly of the orchid tree Bauhinia variegata (Leguminosae; Cercidoideae) supports the allotetraploid origin hypothesis of Bauhinia.</title>
        <authorList>
            <person name="Zhong Y."/>
            <person name="Chen Y."/>
            <person name="Zheng D."/>
            <person name="Pang J."/>
            <person name="Liu Y."/>
            <person name="Luo S."/>
            <person name="Meng S."/>
            <person name="Qian L."/>
            <person name="Wei D."/>
            <person name="Dai S."/>
            <person name="Zhou R."/>
        </authorList>
    </citation>
    <scope>NUCLEOTIDE SEQUENCE [LARGE SCALE GENOMIC DNA]</scope>
    <source>
        <strain evidence="1">BV-YZ2020</strain>
    </source>
</reference>
<accession>A0ACB9M0T7</accession>